<accession>A0A291LX36</accession>
<keyword evidence="4 8" id="KW-0812">Transmembrane</keyword>
<feature type="transmembrane region" description="Helical" evidence="8">
    <location>
        <begin position="501"/>
        <end position="523"/>
    </location>
</feature>
<organism evidence="10 11">
    <name type="scientific">Pacificitalea manganoxidans</name>
    <dbReference type="NCBI Taxonomy" id="1411902"/>
    <lineage>
        <taxon>Bacteria</taxon>
        <taxon>Pseudomonadati</taxon>
        <taxon>Pseudomonadota</taxon>
        <taxon>Alphaproteobacteria</taxon>
        <taxon>Rhodobacterales</taxon>
        <taxon>Paracoccaceae</taxon>
        <taxon>Pacificitalea</taxon>
    </lineage>
</organism>
<dbReference type="AlphaFoldDB" id="A0A291LX36"/>
<proteinExistence type="predicted"/>
<dbReference type="InterPro" id="IPR011701">
    <property type="entry name" value="MFS"/>
</dbReference>
<dbReference type="CDD" id="cd17502">
    <property type="entry name" value="MFS_Azr1_MDR_like"/>
    <property type="match status" value="1"/>
</dbReference>
<feature type="transmembrane region" description="Helical" evidence="8">
    <location>
        <begin position="80"/>
        <end position="99"/>
    </location>
</feature>
<dbReference type="InterPro" id="IPR020846">
    <property type="entry name" value="MFS_dom"/>
</dbReference>
<dbReference type="InterPro" id="IPR036259">
    <property type="entry name" value="MFS_trans_sf"/>
</dbReference>
<feature type="region of interest" description="Disordered" evidence="7">
    <location>
        <begin position="1"/>
        <end position="33"/>
    </location>
</feature>
<gene>
    <name evidence="10" type="ORF">CBW24_04145</name>
</gene>
<feature type="transmembrane region" description="Helical" evidence="8">
    <location>
        <begin position="368"/>
        <end position="387"/>
    </location>
</feature>
<evidence type="ECO:0000256" key="4">
    <source>
        <dbReference type="ARBA" id="ARBA00022692"/>
    </source>
</evidence>
<evidence type="ECO:0000256" key="5">
    <source>
        <dbReference type="ARBA" id="ARBA00022989"/>
    </source>
</evidence>
<dbReference type="Pfam" id="PF07690">
    <property type="entry name" value="MFS_1"/>
    <property type="match status" value="1"/>
</dbReference>
<dbReference type="GO" id="GO:0005886">
    <property type="term" value="C:plasma membrane"/>
    <property type="evidence" value="ECO:0007669"/>
    <property type="project" value="UniProtKB-SubCell"/>
</dbReference>
<evidence type="ECO:0000256" key="7">
    <source>
        <dbReference type="SAM" id="MobiDB-lite"/>
    </source>
</evidence>
<feature type="transmembrane region" description="Helical" evidence="8">
    <location>
        <begin position="303"/>
        <end position="327"/>
    </location>
</feature>
<dbReference type="Proteomes" id="UP000219050">
    <property type="component" value="Chromosome"/>
</dbReference>
<evidence type="ECO:0000259" key="9">
    <source>
        <dbReference type="PROSITE" id="PS50850"/>
    </source>
</evidence>
<dbReference type="PANTHER" id="PTHR23501:SF197">
    <property type="entry name" value="COMD"/>
    <property type="match status" value="1"/>
</dbReference>
<feature type="region of interest" description="Disordered" evidence="7">
    <location>
        <begin position="533"/>
        <end position="575"/>
    </location>
</feature>
<feature type="domain" description="Major facilitator superfamily (MFS) profile" evidence="9">
    <location>
        <begin position="46"/>
        <end position="528"/>
    </location>
</feature>
<protein>
    <submittedName>
        <fullName evidence="10">EmrB/QacA family drug resistance transporter</fullName>
    </submittedName>
</protein>
<keyword evidence="11" id="KW-1185">Reference proteome</keyword>
<feature type="transmembrane region" description="Helical" evidence="8">
    <location>
        <begin position="45"/>
        <end position="68"/>
    </location>
</feature>
<dbReference type="PANTHER" id="PTHR23501">
    <property type="entry name" value="MAJOR FACILITATOR SUPERFAMILY"/>
    <property type="match status" value="1"/>
</dbReference>
<evidence type="ECO:0000256" key="2">
    <source>
        <dbReference type="ARBA" id="ARBA00022448"/>
    </source>
</evidence>
<keyword evidence="6 8" id="KW-0472">Membrane</keyword>
<dbReference type="FunFam" id="1.20.1720.10:FF:000004">
    <property type="entry name" value="EmrB/QacA family drug resistance transporter"/>
    <property type="match status" value="1"/>
</dbReference>
<feature type="transmembrane region" description="Helical" evidence="8">
    <location>
        <begin position="339"/>
        <end position="361"/>
    </location>
</feature>
<feature type="transmembrane region" description="Helical" evidence="8">
    <location>
        <begin position="232"/>
        <end position="252"/>
    </location>
</feature>
<feature type="transmembrane region" description="Helical" evidence="8">
    <location>
        <begin position="393"/>
        <end position="418"/>
    </location>
</feature>
<dbReference type="EMBL" id="CP021404">
    <property type="protein sequence ID" value="ATI41269.1"/>
    <property type="molecule type" value="Genomic_DNA"/>
</dbReference>
<reference evidence="10 11" key="1">
    <citation type="submission" date="2017-05" db="EMBL/GenBank/DDBJ databases">
        <title>Comparative genomic and metabolic analysis of manganese-oxidizing mechanisms in Celeribater manganoxidans DY25T: its adaption to the environment of polymetallic nodule.</title>
        <authorList>
            <person name="Wang X."/>
        </authorList>
    </citation>
    <scope>NUCLEOTIDE SEQUENCE [LARGE SCALE GENOMIC DNA]</scope>
    <source>
        <strain evidence="10 11">DY25</strain>
    </source>
</reference>
<keyword evidence="2" id="KW-0813">Transport</keyword>
<comment type="subcellular location">
    <subcellularLocation>
        <location evidence="1">Cell membrane</location>
        <topology evidence="1">Multi-pass membrane protein</topology>
    </subcellularLocation>
</comment>
<dbReference type="Gene3D" id="1.20.1720.10">
    <property type="entry name" value="Multidrug resistance protein D"/>
    <property type="match status" value="1"/>
</dbReference>
<evidence type="ECO:0000256" key="8">
    <source>
        <dbReference type="SAM" id="Phobius"/>
    </source>
</evidence>
<evidence type="ECO:0000313" key="11">
    <source>
        <dbReference type="Proteomes" id="UP000219050"/>
    </source>
</evidence>
<sequence length="575" mass="57842">MQAPRPPAPAEVNHVAPVPPAPKAPSGRGADLATVTPRAEQSAMVVLSAAAAVLLLASLGQTIVTTAMPVIAADLGGLDHITWIITAYLLASTISAPIFGKLGDLFGRKIVMQGGILVFLTGSVLGGIAPDMTTLVIARGVQGLGGGGLIVAAMAVVADVVPARDRGKAQGLMGGVFGVSTVVGPLLGGFLVDQFSWHTIFFVNLPVGAAAMTVLGVALSRKPRDPGAARPSVDYLGAALLATVLGTIVLIANLGGSTLAWGDPALLGLFALLAGALVSFVLVERRAPEPILPMDLFRNNAFLTVNTTGLLVGTAMFGAIAFVPLYLQMVRGISPAQSGMFLVPMMGGLILTSMGAGRLMARTGHYKWYPVISTAILACGMALLSTLTPTTPLALVVVYMVTVGIGIGPVMSIGVVAIQNALPVRLLGVGTASANMFRLIGGATGTSAFGAIFGSALAINLGGDLARALGAEDGVRSLSAAAIAALEPAQQTLVLQGFADALSPIFLTGAGLAALACLASSLLRELPLATELPGRSAPEAKPTAEPAVTRTAPSRASAPQGGGGMALPAASAPHR</sequence>
<dbReference type="GO" id="GO:0022857">
    <property type="term" value="F:transmembrane transporter activity"/>
    <property type="evidence" value="ECO:0007669"/>
    <property type="project" value="InterPro"/>
</dbReference>
<dbReference type="PROSITE" id="PS50850">
    <property type="entry name" value="MFS"/>
    <property type="match status" value="1"/>
</dbReference>
<evidence type="ECO:0000313" key="10">
    <source>
        <dbReference type="EMBL" id="ATI41269.1"/>
    </source>
</evidence>
<dbReference type="Gene3D" id="1.20.1250.20">
    <property type="entry name" value="MFS general substrate transporter like domains"/>
    <property type="match status" value="1"/>
</dbReference>
<feature type="transmembrane region" description="Helical" evidence="8">
    <location>
        <begin position="172"/>
        <end position="191"/>
    </location>
</feature>
<name>A0A291LX36_9RHOB</name>
<evidence type="ECO:0000256" key="6">
    <source>
        <dbReference type="ARBA" id="ARBA00023136"/>
    </source>
</evidence>
<evidence type="ECO:0000256" key="1">
    <source>
        <dbReference type="ARBA" id="ARBA00004651"/>
    </source>
</evidence>
<feature type="transmembrane region" description="Helical" evidence="8">
    <location>
        <begin position="141"/>
        <end position="160"/>
    </location>
</feature>
<feature type="transmembrane region" description="Helical" evidence="8">
    <location>
        <begin position="111"/>
        <end position="129"/>
    </location>
</feature>
<keyword evidence="5 8" id="KW-1133">Transmembrane helix</keyword>
<feature type="transmembrane region" description="Helical" evidence="8">
    <location>
        <begin position="197"/>
        <end position="220"/>
    </location>
</feature>
<evidence type="ECO:0000256" key="3">
    <source>
        <dbReference type="ARBA" id="ARBA00022475"/>
    </source>
</evidence>
<feature type="transmembrane region" description="Helical" evidence="8">
    <location>
        <begin position="264"/>
        <end position="283"/>
    </location>
</feature>
<feature type="transmembrane region" description="Helical" evidence="8">
    <location>
        <begin position="439"/>
        <end position="459"/>
    </location>
</feature>
<dbReference type="KEGG" id="cmag:CBW24_04145"/>
<dbReference type="SUPFAM" id="SSF103473">
    <property type="entry name" value="MFS general substrate transporter"/>
    <property type="match status" value="1"/>
</dbReference>
<keyword evidence="3" id="KW-1003">Cell membrane</keyword>